<dbReference type="OrthoDB" id="443634at2759"/>
<dbReference type="GO" id="GO:0005829">
    <property type="term" value="C:cytosol"/>
    <property type="evidence" value="ECO:0007669"/>
    <property type="project" value="GOC"/>
</dbReference>
<dbReference type="Pfam" id="PF15901">
    <property type="entry name" value="Sortilin_C"/>
    <property type="match status" value="1"/>
</dbReference>
<dbReference type="GO" id="GO:0006897">
    <property type="term" value="P:endocytosis"/>
    <property type="evidence" value="ECO:0007669"/>
    <property type="project" value="TreeGrafter"/>
</dbReference>
<feature type="region of interest" description="Disordered" evidence="5">
    <location>
        <begin position="120"/>
        <end position="142"/>
    </location>
</feature>
<dbReference type="CDD" id="cd15482">
    <property type="entry name" value="Sialidase_non-viral"/>
    <property type="match status" value="1"/>
</dbReference>
<comment type="caution">
    <text evidence="9">The sequence shown here is derived from an EMBL/GenBank/DDBJ whole genome shotgun (WGS) entry which is preliminary data.</text>
</comment>
<dbReference type="FunFam" id="3.30.60.270:FF:000004">
    <property type="entry name" value="Sortilin"/>
    <property type="match status" value="1"/>
</dbReference>
<evidence type="ECO:0000259" key="8">
    <source>
        <dbReference type="SMART" id="SM00602"/>
    </source>
</evidence>
<dbReference type="GO" id="GO:0006895">
    <property type="term" value="P:Golgi to endosome transport"/>
    <property type="evidence" value="ECO:0007669"/>
    <property type="project" value="TreeGrafter"/>
</dbReference>
<keyword evidence="4" id="KW-0325">Glycoprotein</keyword>
<evidence type="ECO:0000256" key="1">
    <source>
        <dbReference type="ARBA" id="ARBA00004370"/>
    </source>
</evidence>
<evidence type="ECO:0000256" key="3">
    <source>
        <dbReference type="ARBA" id="ARBA00023136"/>
    </source>
</evidence>
<keyword evidence="6" id="KW-1133">Transmembrane helix</keyword>
<dbReference type="InterPro" id="IPR006581">
    <property type="entry name" value="VPS10"/>
</dbReference>
<evidence type="ECO:0000256" key="4">
    <source>
        <dbReference type="ARBA" id="ARBA00023180"/>
    </source>
</evidence>
<name>A0A556V9S4_BAGYA</name>
<evidence type="ECO:0000313" key="10">
    <source>
        <dbReference type="Proteomes" id="UP000319801"/>
    </source>
</evidence>
<dbReference type="GO" id="GO:0016020">
    <property type="term" value="C:membrane"/>
    <property type="evidence" value="ECO:0007669"/>
    <property type="project" value="UniProtKB-SubCell"/>
</dbReference>
<dbReference type="Pfam" id="PF15902">
    <property type="entry name" value="Sortilin-Vps10"/>
    <property type="match status" value="1"/>
</dbReference>
<evidence type="ECO:0000256" key="5">
    <source>
        <dbReference type="SAM" id="MobiDB-lite"/>
    </source>
</evidence>
<sequence>MRVVCWPVAVLLVSAALCLDFEHAPNHSRTEITAFLRRLKWRKSPGSRDSAERRLKRSEESAGESCHPLLEYKTSLQEDTHTHVFNDVSGSVSLAWVGDGTGRGFAFGFTLRVCGMRPFPESQKPGTNRISNSSSPEDHGKTFQDVTDLLNNTFIMTHFGIAIGPDNSGKVILTGNLSEGKGSRILRSSDFGKSFTPSDLPFQVLMQITYNPQNNSVLAVISTLGEVWDMAQLPTVGHEQFYSILSSSDDMVFVHVDEPGDSGMGVIYTSDNRGIVFSKSLERHLYTSTGGETDFTVVSSLRGSAGDAVSILSPDVYVSDDGGYTWTRALKGPHHYAILDSGGLLVAVEHNPIQPILQIKFSTDEGQCWYRYNFTDTPLYFTGLASEPGARSMSLSLWGEEKDYVPWLAHSDNTGSPNDGCLLGYKEKHLRLRKNSACRKGRDFIITKQQPTPCPCTLDDFQCDFGYYRTINSSECVEQPELKGQSLEFCLRGRKEQLQTSGYRKIPGNRCEGGTQPERKVIDLSKKCVSNLVIPELLSESQSGSVASVVSVIVLVLLLCAVAGALLVKKYVCGGRFLVHRYSEMQRNVEANAIEGVDDVDTTEADKTHYNNDSDEVSITARFFSF</sequence>
<feature type="domain" description="VPS10" evidence="8">
    <location>
        <begin position="126"/>
        <end position="533"/>
    </location>
</feature>
<dbReference type="InterPro" id="IPR031777">
    <property type="entry name" value="Sortilin_C"/>
</dbReference>
<accession>A0A556V9S4</accession>
<dbReference type="InterPro" id="IPR031778">
    <property type="entry name" value="Sortilin_N"/>
</dbReference>
<evidence type="ECO:0000313" key="9">
    <source>
        <dbReference type="EMBL" id="TTB85621.1"/>
    </source>
</evidence>
<dbReference type="PANTHER" id="PTHR12106:SF44">
    <property type="entry name" value="SORTILIN 1B"/>
    <property type="match status" value="1"/>
</dbReference>
<dbReference type="PANTHER" id="PTHR12106">
    <property type="entry name" value="SORTILIN RELATED"/>
    <property type="match status" value="1"/>
</dbReference>
<evidence type="ECO:0000256" key="2">
    <source>
        <dbReference type="ARBA" id="ARBA00022737"/>
    </source>
</evidence>
<dbReference type="Proteomes" id="UP000319801">
    <property type="component" value="Unassembled WGS sequence"/>
</dbReference>
<dbReference type="Gene3D" id="2.130.10.10">
    <property type="entry name" value="YVTN repeat-like/Quinoprotein amine dehydrogenase"/>
    <property type="match status" value="1"/>
</dbReference>
<keyword evidence="10" id="KW-1185">Reference proteome</keyword>
<keyword evidence="7" id="KW-0732">Signal</keyword>
<proteinExistence type="predicted"/>
<keyword evidence="3 6" id="KW-0472">Membrane</keyword>
<protein>
    <submittedName>
        <fullName evidence="9">Sortilin</fullName>
    </submittedName>
</protein>
<dbReference type="AlphaFoldDB" id="A0A556V9S4"/>
<dbReference type="GO" id="GO:0005794">
    <property type="term" value="C:Golgi apparatus"/>
    <property type="evidence" value="ECO:0007669"/>
    <property type="project" value="TreeGrafter"/>
</dbReference>
<evidence type="ECO:0000256" key="6">
    <source>
        <dbReference type="SAM" id="Phobius"/>
    </source>
</evidence>
<dbReference type="SMART" id="SM00602">
    <property type="entry name" value="VPS10"/>
    <property type="match status" value="1"/>
</dbReference>
<organism evidence="9 10">
    <name type="scientific">Bagarius yarrelli</name>
    <name type="common">Goonch</name>
    <name type="synonym">Bagrus yarrelli</name>
    <dbReference type="NCBI Taxonomy" id="175774"/>
    <lineage>
        <taxon>Eukaryota</taxon>
        <taxon>Metazoa</taxon>
        <taxon>Chordata</taxon>
        <taxon>Craniata</taxon>
        <taxon>Vertebrata</taxon>
        <taxon>Euteleostomi</taxon>
        <taxon>Actinopterygii</taxon>
        <taxon>Neopterygii</taxon>
        <taxon>Teleostei</taxon>
        <taxon>Ostariophysi</taxon>
        <taxon>Siluriformes</taxon>
        <taxon>Sisoridae</taxon>
        <taxon>Sisorinae</taxon>
        <taxon>Bagarius</taxon>
    </lineage>
</organism>
<dbReference type="EMBL" id="VCAZ01000171">
    <property type="protein sequence ID" value="TTB85621.1"/>
    <property type="molecule type" value="Genomic_DNA"/>
</dbReference>
<feature type="transmembrane region" description="Helical" evidence="6">
    <location>
        <begin position="546"/>
        <end position="568"/>
    </location>
</feature>
<dbReference type="Gene3D" id="3.30.60.270">
    <property type="match status" value="1"/>
</dbReference>
<dbReference type="InterPro" id="IPR050310">
    <property type="entry name" value="VPS10-sortilin"/>
</dbReference>
<evidence type="ECO:0000256" key="7">
    <source>
        <dbReference type="SAM" id="SignalP"/>
    </source>
</evidence>
<keyword evidence="6" id="KW-0812">Transmembrane</keyword>
<dbReference type="GO" id="GO:0016050">
    <property type="term" value="P:vesicle organization"/>
    <property type="evidence" value="ECO:0007669"/>
    <property type="project" value="TreeGrafter"/>
</dbReference>
<feature type="signal peptide" evidence="7">
    <location>
        <begin position="1"/>
        <end position="18"/>
    </location>
</feature>
<keyword evidence="2" id="KW-0677">Repeat</keyword>
<dbReference type="SUPFAM" id="SSF110296">
    <property type="entry name" value="Oligoxyloglucan reducing end-specific cellobiohydrolase"/>
    <property type="match status" value="1"/>
</dbReference>
<feature type="compositionally biased region" description="Polar residues" evidence="5">
    <location>
        <begin position="124"/>
        <end position="135"/>
    </location>
</feature>
<gene>
    <name evidence="9" type="ORF">Baya_14569</name>
</gene>
<comment type="subcellular location">
    <subcellularLocation>
        <location evidence="1">Membrane</location>
    </subcellularLocation>
</comment>
<dbReference type="InterPro" id="IPR015943">
    <property type="entry name" value="WD40/YVTN_repeat-like_dom_sf"/>
</dbReference>
<feature type="chain" id="PRO_5021859892" evidence="7">
    <location>
        <begin position="19"/>
        <end position="626"/>
    </location>
</feature>
<reference evidence="9 10" key="1">
    <citation type="journal article" date="2019" name="Genome Biol. Evol.">
        <title>Whole-Genome Sequencing of the Giant Devil Catfish, Bagarius yarrelli.</title>
        <authorList>
            <person name="Jiang W."/>
            <person name="Lv Y."/>
            <person name="Cheng L."/>
            <person name="Yang K."/>
            <person name="Chao B."/>
            <person name="Wang X."/>
            <person name="Li Y."/>
            <person name="Pan X."/>
            <person name="You X."/>
            <person name="Zhang Y."/>
            <person name="Yang J."/>
            <person name="Li J."/>
            <person name="Zhang X."/>
            <person name="Liu S."/>
            <person name="Sun C."/>
            <person name="Yang J."/>
            <person name="Shi Q."/>
        </authorList>
    </citation>
    <scope>NUCLEOTIDE SEQUENCE [LARGE SCALE GENOMIC DNA]</scope>
    <source>
        <strain evidence="9">JWS20170419001</strain>
        <tissue evidence="9">Muscle</tissue>
    </source>
</reference>
<dbReference type="Gene3D" id="2.10.70.80">
    <property type="match status" value="1"/>
</dbReference>